<evidence type="ECO:0000256" key="13">
    <source>
        <dbReference type="ARBA" id="ARBA00039401"/>
    </source>
</evidence>
<name>A0ABT4MYL6_GORRU</name>
<evidence type="ECO:0000256" key="4">
    <source>
        <dbReference type="ARBA" id="ARBA00022475"/>
    </source>
</evidence>
<dbReference type="InterPro" id="IPR005467">
    <property type="entry name" value="His_kinase_dom"/>
</dbReference>
<dbReference type="PANTHER" id="PTHR42878">
    <property type="entry name" value="TWO-COMPONENT HISTIDINE KINASE"/>
    <property type="match status" value="1"/>
</dbReference>
<evidence type="ECO:0000313" key="17">
    <source>
        <dbReference type="Proteomes" id="UP001067235"/>
    </source>
</evidence>
<evidence type="ECO:0000256" key="3">
    <source>
        <dbReference type="ARBA" id="ARBA00012438"/>
    </source>
</evidence>
<evidence type="ECO:0000259" key="15">
    <source>
        <dbReference type="PROSITE" id="PS50109"/>
    </source>
</evidence>
<dbReference type="EMBL" id="JAPWIE010000005">
    <property type="protein sequence ID" value="MCZ4552081.1"/>
    <property type="molecule type" value="Genomic_DNA"/>
</dbReference>
<keyword evidence="8 16" id="KW-0418">Kinase</keyword>
<comment type="caution">
    <text evidence="16">The sequence shown here is derived from an EMBL/GenBank/DDBJ whole genome shotgun (WGS) entry which is preliminary data.</text>
</comment>
<dbReference type="Gene3D" id="3.30.565.10">
    <property type="entry name" value="Histidine kinase-like ATPase, C-terminal domain"/>
    <property type="match status" value="1"/>
</dbReference>
<reference evidence="16" key="1">
    <citation type="submission" date="2022-12" db="EMBL/GenBank/DDBJ databases">
        <authorList>
            <person name="Krivoruchko A.V."/>
            <person name="Elkin A."/>
        </authorList>
    </citation>
    <scope>NUCLEOTIDE SEQUENCE</scope>
    <source>
        <strain evidence="16">IEGM 1388</strain>
    </source>
</reference>
<evidence type="ECO:0000256" key="14">
    <source>
        <dbReference type="SAM" id="Phobius"/>
    </source>
</evidence>
<evidence type="ECO:0000256" key="5">
    <source>
        <dbReference type="ARBA" id="ARBA00022679"/>
    </source>
</evidence>
<feature type="transmembrane region" description="Helical" evidence="14">
    <location>
        <begin position="178"/>
        <end position="197"/>
    </location>
</feature>
<dbReference type="SUPFAM" id="SSF103190">
    <property type="entry name" value="Sensory domain-like"/>
    <property type="match status" value="1"/>
</dbReference>
<dbReference type="PANTHER" id="PTHR42878:SF7">
    <property type="entry name" value="SENSOR HISTIDINE KINASE GLRK"/>
    <property type="match status" value="1"/>
</dbReference>
<accession>A0ABT4MYL6</accession>
<dbReference type="PROSITE" id="PS50109">
    <property type="entry name" value="HIS_KIN"/>
    <property type="match status" value="1"/>
</dbReference>
<keyword evidence="9" id="KW-0067">ATP-binding</keyword>
<dbReference type="InterPro" id="IPR004358">
    <property type="entry name" value="Sig_transdc_His_kin-like_C"/>
</dbReference>
<dbReference type="SMART" id="SM00387">
    <property type="entry name" value="HATPase_c"/>
    <property type="match status" value="1"/>
</dbReference>
<dbReference type="EC" id="2.7.13.3" evidence="3"/>
<dbReference type="RefSeq" id="WP_301572959.1">
    <property type="nucleotide sequence ID" value="NZ_JAPWIE010000005.1"/>
</dbReference>
<dbReference type="Gene3D" id="3.30.450.20">
    <property type="entry name" value="PAS domain"/>
    <property type="match status" value="2"/>
</dbReference>
<evidence type="ECO:0000256" key="2">
    <source>
        <dbReference type="ARBA" id="ARBA00004651"/>
    </source>
</evidence>
<evidence type="ECO:0000256" key="6">
    <source>
        <dbReference type="ARBA" id="ARBA00022692"/>
    </source>
</evidence>
<dbReference type="InterPro" id="IPR033463">
    <property type="entry name" value="sCache_3"/>
</dbReference>
<comment type="catalytic activity">
    <reaction evidence="1">
        <text>ATP + protein L-histidine = ADP + protein N-phospho-L-histidine.</text>
        <dbReference type="EC" id="2.7.13.3"/>
    </reaction>
</comment>
<evidence type="ECO:0000256" key="12">
    <source>
        <dbReference type="ARBA" id="ARBA00023136"/>
    </source>
</evidence>
<keyword evidence="5" id="KW-0808">Transferase</keyword>
<comment type="subcellular location">
    <subcellularLocation>
        <location evidence="2">Cell membrane</location>
        <topology evidence="2">Multi-pass membrane protein</topology>
    </subcellularLocation>
</comment>
<dbReference type="Pfam" id="PF02518">
    <property type="entry name" value="HATPase_c"/>
    <property type="match status" value="1"/>
</dbReference>
<evidence type="ECO:0000256" key="10">
    <source>
        <dbReference type="ARBA" id="ARBA00022989"/>
    </source>
</evidence>
<sequence>MRLRNQVLLLQVVVIVVSLAAGFGVVISTSDDRLRDEYGQRALAIARTVATDNDVREAVASSGGTSLDPAELGARPLQAQALAVAMRTDALFVVIANDEGIRLAHPDPAELALPLSTDPTRALAGREDLATDRGTLGQSVRAKVPIYAPGGTEVVGLVSVGISTEEIADDLRGDIRTLVLIALSALLIGVVGSALLARRWRRLTLGLEPDQLAELVREQEAVLHSMGEGVVAIDPSGVVRVINDKARLLLGVTAQTGSPIDAVGLTPRVLEVARTPVDIPRSATVADRVVLVSSHRVMRDGKDLGMVLSVVDRTDVEDLTRQVDSIRSMTDALRAQRHESANRMHVVAGLLRQGNAAAGLDYLDEVMGTGPYGTELPGLENLTEPHLRAFLEAKAAAARERGVTLTLGDQTFLDGTLRDPVVVTTVVGNLIDNAIEAASGRAIEAASGSNPALVEVELIADDSTLLVTVADSGPGIGFEDPDSVFVEGVTTHDDPAVPGGRGMGLALARQLARRAGGDLVVGDPGGEAAATDNPFGGAVFVARLPGIVGTGHPS</sequence>
<dbReference type="SUPFAM" id="SSF55874">
    <property type="entry name" value="ATPase domain of HSP90 chaperone/DNA topoisomerase II/histidine kinase"/>
    <property type="match status" value="1"/>
</dbReference>
<evidence type="ECO:0000313" key="16">
    <source>
        <dbReference type="EMBL" id="MCZ4552081.1"/>
    </source>
</evidence>
<keyword evidence="6 14" id="KW-0812">Transmembrane</keyword>
<evidence type="ECO:0000256" key="8">
    <source>
        <dbReference type="ARBA" id="ARBA00022777"/>
    </source>
</evidence>
<dbReference type="InterPro" id="IPR029151">
    <property type="entry name" value="Sensor-like_sf"/>
</dbReference>
<proteinExistence type="predicted"/>
<dbReference type="InterPro" id="IPR050351">
    <property type="entry name" value="BphY/WalK/GraS-like"/>
</dbReference>
<keyword evidence="10 14" id="KW-1133">Transmembrane helix</keyword>
<keyword evidence="11" id="KW-0902">Two-component regulatory system</keyword>
<organism evidence="16 17">
    <name type="scientific">Gordonia rubripertincta</name>
    <name type="common">Rhodococcus corallinus</name>
    <dbReference type="NCBI Taxonomy" id="36822"/>
    <lineage>
        <taxon>Bacteria</taxon>
        <taxon>Bacillati</taxon>
        <taxon>Actinomycetota</taxon>
        <taxon>Actinomycetes</taxon>
        <taxon>Mycobacteriales</taxon>
        <taxon>Gordoniaceae</taxon>
        <taxon>Gordonia</taxon>
    </lineage>
</organism>
<dbReference type="InterPro" id="IPR036890">
    <property type="entry name" value="HATPase_C_sf"/>
</dbReference>
<keyword evidence="7" id="KW-0547">Nucleotide-binding</keyword>
<protein>
    <recommendedName>
        <fullName evidence="13">Sensor-like histidine kinase SenX3</fullName>
        <ecNumber evidence="3">2.7.13.3</ecNumber>
    </recommendedName>
</protein>
<evidence type="ECO:0000256" key="7">
    <source>
        <dbReference type="ARBA" id="ARBA00022741"/>
    </source>
</evidence>
<dbReference type="InterPro" id="IPR003594">
    <property type="entry name" value="HATPase_dom"/>
</dbReference>
<evidence type="ECO:0000256" key="1">
    <source>
        <dbReference type="ARBA" id="ARBA00000085"/>
    </source>
</evidence>
<feature type="domain" description="Histidine kinase" evidence="15">
    <location>
        <begin position="419"/>
        <end position="548"/>
    </location>
</feature>
<keyword evidence="4" id="KW-1003">Cell membrane</keyword>
<dbReference type="Proteomes" id="UP001067235">
    <property type="component" value="Unassembled WGS sequence"/>
</dbReference>
<keyword evidence="17" id="KW-1185">Reference proteome</keyword>
<dbReference type="GO" id="GO:0016301">
    <property type="term" value="F:kinase activity"/>
    <property type="evidence" value="ECO:0007669"/>
    <property type="project" value="UniProtKB-KW"/>
</dbReference>
<evidence type="ECO:0000256" key="11">
    <source>
        <dbReference type="ARBA" id="ARBA00023012"/>
    </source>
</evidence>
<dbReference type="PRINTS" id="PR00344">
    <property type="entry name" value="BCTRLSENSOR"/>
</dbReference>
<gene>
    <name evidence="16" type="ORF">O4213_18965</name>
</gene>
<keyword evidence="12 14" id="KW-0472">Membrane</keyword>
<evidence type="ECO:0000256" key="9">
    <source>
        <dbReference type="ARBA" id="ARBA00022840"/>
    </source>
</evidence>
<dbReference type="Pfam" id="PF17203">
    <property type="entry name" value="sCache_3_2"/>
    <property type="match status" value="1"/>
</dbReference>